<dbReference type="Pfam" id="PF02879">
    <property type="entry name" value="PGM_PMM_II"/>
    <property type="match status" value="1"/>
</dbReference>
<sequence>MAAKFGTSGLRGLVTELGADVVGAHVAAFARACPTGGKLLIGRDLRASSPRIAGDVADAARAAGLEVTECGAVPTPALALAANKGGAAAIMVTGSHIPDDRNGLKFYTRGGAEIGKTDEAAITAALSEPPLPVPGTAPNREAEVRSAYAARYLDAFGPDALSGYRLGLYEHSSVARDLLAELLTSLGAQVLRLGRADRFVPVDTEAVSPETAERFLGWSAEHGLDAILSTDGDADRPLLTDGQGRVIPGDLLGLLTARAVDARIAVTPVSSNTAIEASGALDRVIRTKIGSPYVIAGMEGIERAVGFEANGGFLLGFDAQLVRPLPRLMTRDAALPLIAPLVLARQEGTDLAGLLADLPARHRAADRLQEIDTGKAQDLIAHLTRDGDAREQLLGAPASEVDLTDGLRMRLPDGDIVHLRLSGNAPELRCYAEAATDEAAHARVSATLAALKPQL</sequence>
<keyword evidence="13" id="KW-1185">Reference proteome</keyword>
<dbReference type="InterPro" id="IPR016055">
    <property type="entry name" value="A-D-PHexomutase_a/b/a-I/II/III"/>
</dbReference>
<evidence type="ECO:0000256" key="2">
    <source>
        <dbReference type="ARBA" id="ARBA00010231"/>
    </source>
</evidence>
<dbReference type="InterPro" id="IPR016066">
    <property type="entry name" value="A-D-PHexomutase_CS"/>
</dbReference>
<evidence type="ECO:0000256" key="1">
    <source>
        <dbReference type="ARBA" id="ARBA00001946"/>
    </source>
</evidence>
<dbReference type="Pfam" id="PF02880">
    <property type="entry name" value="PGM_PMM_III"/>
    <property type="match status" value="1"/>
</dbReference>
<gene>
    <name evidence="12" type="ORF">RM543_06480</name>
</gene>
<name>A0ABU3DF34_9RHOB</name>
<evidence type="ECO:0000256" key="4">
    <source>
        <dbReference type="ARBA" id="ARBA00022723"/>
    </source>
</evidence>
<reference evidence="12 13" key="1">
    <citation type="submission" date="2023-09" db="EMBL/GenBank/DDBJ databases">
        <authorList>
            <person name="Rey-Velasco X."/>
        </authorList>
    </citation>
    <scope>NUCLEOTIDE SEQUENCE [LARGE SCALE GENOMIC DNA]</scope>
    <source>
        <strain evidence="12 13">F158</strain>
    </source>
</reference>
<evidence type="ECO:0000256" key="3">
    <source>
        <dbReference type="ARBA" id="ARBA00022553"/>
    </source>
</evidence>
<keyword evidence="3" id="KW-0597">Phosphoprotein</keyword>
<dbReference type="InterPro" id="IPR005846">
    <property type="entry name" value="A-D-PHexomutase_a/b/a-III"/>
</dbReference>
<dbReference type="Pfam" id="PF02878">
    <property type="entry name" value="PGM_PMM_I"/>
    <property type="match status" value="1"/>
</dbReference>
<comment type="similarity">
    <text evidence="2 7">Belongs to the phosphohexose mutase family.</text>
</comment>
<evidence type="ECO:0000313" key="13">
    <source>
        <dbReference type="Proteomes" id="UP001265259"/>
    </source>
</evidence>
<evidence type="ECO:0000256" key="7">
    <source>
        <dbReference type="RuleBase" id="RU004326"/>
    </source>
</evidence>
<dbReference type="Pfam" id="PF00408">
    <property type="entry name" value="PGM_PMM_IV"/>
    <property type="match status" value="1"/>
</dbReference>
<dbReference type="Proteomes" id="UP001265259">
    <property type="component" value="Unassembled WGS sequence"/>
</dbReference>
<dbReference type="SUPFAM" id="SSF55957">
    <property type="entry name" value="Phosphoglucomutase, C-terminal domain"/>
    <property type="match status" value="1"/>
</dbReference>
<dbReference type="PROSITE" id="PS00710">
    <property type="entry name" value="PGM_PMM"/>
    <property type="match status" value="1"/>
</dbReference>
<dbReference type="PANTHER" id="PTHR42946:SF1">
    <property type="entry name" value="PHOSPHOGLUCOMUTASE (ALPHA-D-GLUCOSE-1,6-BISPHOSPHATE-DEPENDENT)"/>
    <property type="match status" value="1"/>
</dbReference>
<evidence type="ECO:0000259" key="11">
    <source>
        <dbReference type="Pfam" id="PF02880"/>
    </source>
</evidence>
<feature type="domain" description="Alpha-D-phosphohexomutase C-terminal" evidence="8">
    <location>
        <begin position="396"/>
        <end position="446"/>
    </location>
</feature>
<dbReference type="SUPFAM" id="SSF53738">
    <property type="entry name" value="Phosphoglucomutase, first 3 domains"/>
    <property type="match status" value="3"/>
</dbReference>
<evidence type="ECO:0000259" key="10">
    <source>
        <dbReference type="Pfam" id="PF02879"/>
    </source>
</evidence>
<evidence type="ECO:0000256" key="6">
    <source>
        <dbReference type="ARBA" id="ARBA00023235"/>
    </source>
</evidence>
<proteinExistence type="inferred from homology"/>
<dbReference type="RefSeq" id="WP_311690081.1">
    <property type="nucleotide sequence ID" value="NZ_JAVRHL010000002.1"/>
</dbReference>
<dbReference type="EMBL" id="JAVRHL010000002">
    <property type="protein sequence ID" value="MDT0682323.1"/>
    <property type="molecule type" value="Genomic_DNA"/>
</dbReference>
<dbReference type="PANTHER" id="PTHR42946">
    <property type="entry name" value="PHOSPHOHEXOSE MUTASE"/>
    <property type="match status" value="1"/>
</dbReference>
<feature type="domain" description="Alpha-D-phosphohexomutase alpha/beta/alpha" evidence="11">
    <location>
        <begin position="255"/>
        <end position="360"/>
    </location>
</feature>
<evidence type="ECO:0000313" key="12">
    <source>
        <dbReference type="EMBL" id="MDT0682323.1"/>
    </source>
</evidence>
<accession>A0ABU3DF34</accession>
<comment type="cofactor">
    <cofactor evidence="1">
        <name>Mg(2+)</name>
        <dbReference type="ChEBI" id="CHEBI:18420"/>
    </cofactor>
</comment>
<keyword evidence="5 7" id="KW-0460">Magnesium</keyword>
<dbReference type="InterPro" id="IPR005845">
    <property type="entry name" value="A-D-PHexomutase_a/b/a-II"/>
</dbReference>
<evidence type="ECO:0000256" key="5">
    <source>
        <dbReference type="ARBA" id="ARBA00022842"/>
    </source>
</evidence>
<comment type="caution">
    <text evidence="12">The sequence shown here is derived from an EMBL/GenBank/DDBJ whole genome shotgun (WGS) entry which is preliminary data.</text>
</comment>
<dbReference type="Gene3D" id="3.40.120.10">
    <property type="entry name" value="Alpha-D-Glucose-1,6-Bisphosphate, subunit A, domain 3"/>
    <property type="match status" value="3"/>
</dbReference>
<organism evidence="12 13">
    <name type="scientific">Tropicimonas omnivorans</name>
    <dbReference type="NCBI Taxonomy" id="3075590"/>
    <lineage>
        <taxon>Bacteria</taxon>
        <taxon>Pseudomonadati</taxon>
        <taxon>Pseudomonadota</taxon>
        <taxon>Alphaproteobacteria</taxon>
        <taxon>Rhodobacterales</taxon>
        <taxon>Roseobacteraceae</taxon>
        <taxon>Tropicimonas</taxon>
    </lineage>
</organism>
<dbReference type="InterPro" id="IPR036900">
    <property type="entry name" value="A-D-PHexomutase_C_sf"/>
</dbReference>
<dbReference type="InterPro" id="IPR050060">
    <property type="entry name" value="Phosphoglucosamine_mutase"/>
</dbReference>
<dbReference type="InterPro" id="IPR005844">
    <property type="entry name" value="A-D-PHexomutase_a/b/a-I"/>
</dbReference>
<evidence type="ECO:0000259" key="8">
    <source>
        <dbReference type="Pfam" id="PF00408"/>
    </source>
</evidence>
<dbReference type="CDD" id="cd03088">
    <property type="entry name" value="ManB"/>
    <property type="match status" value="1"/>
</dbReference>
<keyword evidence="6" id="KW-0413">Isomerase</keyword>
<feature type="domain" description="Alpha-D-phosphohexomutase alpha/beta/alpha" evidence="10">
    <location>
        <begin position="147"/>
        <end position="244"/>
    </location>
</feature>
<protein>
    <submittedName>
        <fullName evidence="12">Phosphomannomutase</fullName>
    </submittedName>
</protein>
<dbReference type="InterPro" id="IPR005843">
    <property type="entry name" value="A-D-PHexomutase_C"/>
</dbReference>
<feature type="domain" description="Alpha-D-phosphohexomutase alpha/beta/alpha" evidence="9">
    <location>
        <begin position="4"/>
        <end position="126"/>
    </location>
</feature>
<dbReference type="Gene3D" id="3.30.310.50">
    <property type="entry name" value="Alpha-D-phosphohexomutase, C-terminal domain"/>
    <property type="match status" value="1"/>
</dbReference>
<keyword evidence="4 7" id="KW-0479">Metal-binding</keyword>
<evidence type="ECO:0000259" key="9">
    <source>
        <dbReference type="Pfam" id="PF02878"/>
    </source>
</evidence>